<dbReference type="PANTHER" id="PTHR30118">
    <property type="entry name" value="HTH-TYPE TRANSCRIPTIONAL REGULATOR LEUO-RELATED"/>
    <property type="match status" value="1"/>
</dbReference>
<dbReference type="InterPro" id="IPR036390">
    <property type="entry name" value="WH_DNA-bd_sf"/>
</dbReference>
<comment type="caution">
    <text evidence="6">The sequence shown here is derived from an EMBL/GenBank/DDBJ whole genome shotgun (WGS) entry which is preliminary data.</text>
</comment>
<feature type="domain" description="HTH lysR-type" evidence="5">
    <location>
        <begin position="6"/>
        <end position="63"/>
    </location>
</feature>
<dbReference type="PRINTS" id="PR00039">
    <property type="entry name" value="HTHLYSR"/>
</dbReference>
<gene>
    <name evidence="6" type="primary">syrM1</name>
    <name evidence="6" type="ORF">TRIHO_19220</name>
</gene>
<keyword evidence="4" id="KW-0804">Transcription</keyword>
<reference evidence="6 7" key="1">
    <citation type="submission" date="2015-12" db="EMBL/GenBank/DDBJ databases">
        <title>Genome sequence of the marine Rhodobacteraceae strain O3.65, Candidatus Tritonibacter horizontis.</title>
        <authorList>
            <person name="Poehlein A."/>
            <person name="Giebel H.A."/>
            <person name="Voget S."/>
            <person name="Brinkhoff T."/>
        </authorList>
    </citation>
    <scope>NUCLEOTIDE SEQUENCE [LARGE SCALE GENOMIC DNA]</scope>
    <source>
        <strain evidence="6 7">O3.65</strain>
    </source>
</reference>
<evidence type="ECO:0000259" key="5">
    <source>
        <dbReference type="PROSITE" id="PS50931"/>
    </source>
</evidence>
<dbReference type="Proteomes" id="UP000068382">
    <property type="component" value="Unassembled WGS sequence"/>
</dbReference>
<dbReference type="Pfam" id="PF00126">
    <property type="entry name" value="HTH_1"/>
    <property type="match status" value="1"/>
</dbReference>
<evidence type="ECO:0000256" key="1">
    <source>
        <dbReference type="ARBA" id="ARBA00009437"/>
    </source>
</evidence>
<dbReference type="GO" id="GO:0003700">
    <property type="term" value="F:DNA-binding transcription factor activity"/>
    <property type="evidence" value="ECO:0007669"/>
    <property type="project" value="InterPro"/>
</dbReference>
<dbReference type="RefSeq" id="WP_068242469.1">
    <property type="nucleotide sequence ID" value="NZ_LPUY01000057.1"/>
</dbReference>
<dbReference type="Pfam" id="PF03466">
    <property type="entry name" value="LysR_substrate"/>
    <property type="match status" value="1"/>
</dbReference>
<dbReference type="EMBL" id="LPUY01000057">
    <property type="protein sequence ID" value="KUP93205.1"/>
    <property type="molecule type" value="Genomic_DNA"/>
</dbReference>
<keyword evidence="7" id="KW-1185">Reference proteome</keyword>
<dbReference type="InterPro" id="IPR005119">
    <property type="entry name" value="LysR_subst-bd"/>
</dbReference>
<dbReference type="InterPro" id="IPR036388">
    <property type="entry name" value="WH-like_DNA-bd_sf"/>
</dbReference>
<evidence type="ECO:0000313" key="7">
    <source>
        <dbReference type="Proteomes" id="UP000068382"/>
    </source>
</evidence>
<dbReference type="Gene3D" id="3.40.190.10">
    <property type="entry name" value="Periplasmic binding protein-like II"/>
    <property type="match status" value="2"/>
</dbReference>
<dbReference type="OrthoDB" id="528082at2"/>
<dbReference type="PANTHER" id="PTHR30118:SF15">
    <property type="entry name" value="TRANSCRIPTIONAL REGULATORY PROTEIN"/>
    <property type="match status" value="1"/>
</dbReference>
<dbReference type="AlphaFoldDB" id="A0A132BXU8"/>
<keyword evidence="3" id="KW-0238">DNA-binding</keyword>
<name>A0A132BXU8_9RHOB</name>
<evidence type="ECO:0000313" key="6">
    <source>
        <dbReference type="EMBL" id="KUP93205.1"/>
    </source>
</evidence>
<dbReference type="InterPro" id="IPR000847">
    <property type="entry name" value="LysR_HTH_N"/>
</dbReference>
<dbReference type="PROSITE" id="PS50931">
    <property type="entry name" value="HTH_LYSR"/>
    <property type="match status" value="1"/>
</dbReference>
<evidence type="ECO:0000256" key="3">
    <source>
        <dbReference type="ARBA" id="ARBA00023125"/>
    </source>
</evidence>
<sequence length="309" mass="34924">MQQNPLNGHLLNALITLLDEESVTRAASRLNLSQPAASLLLKQLREIFQDPLLVRSGGGMVRTERGNDLRAAAKRMLQDLDHLLVSPTDFDPSISRATFTIAMPDHILPMMFNGVMQEFRRQAPLAKLMIRALGPDFDFEGALASGTADIVISNWPTPPDYLKMSPLFEDEFVCLVDRDHPFTKKPPSLQDYLGAGHVAPGDYAIRHRGVVETYLSEINLTRDRCVVVGYFSMAPYLVPGTDLVFTVTRRFAEHYAAILPLTIVASPVIYPPVRFYQLWHERVQHSPMHRWLRHLVGSMKRLNRDLTLT</sequence>
<evidence type="ECO:0000256" key="2">
    <source>
        <dbReference type="ARBA" id="ARBA00023015"/>
    </source>
</evidence>
<dbReference type="Gene3D" id="1.10.10.10">
    <property type="entry name" value="Winged helix-like DNA-binding domain superfamily/Winged helix DNA-binding domain"/>
    <property type="match status" value="1"/>
</dbReference>
<dbReference type="SUPFAM" id="SSF53850">
    <property type="entry name" value="Periplasmic binding protein-like II"/>
    <property type="match status" value="1"/>
</dbReference>
<accession>A0A132BXU8</accession>
<proteinExistence type="inferred from homology"/>
<protein>
    <submittedName>
        <fullName evidence="6">HTH-type transcriptional regulator SyrM 1</fullName>
    </submittedName>
</protein>
<dbReference type="GO" id="GO:0003677">
    <property type="term" value="F:DNA binding"/>
    <property type="evidence" value="ECO:0007669"/>
    <property type="project" value="UniProtKB-KW"/>
</dbReference>
<organism evidence="6 7">
    <name type="scientific">Tritonibacter horizontis</name>
    <dbReference type="NCBI Taxonomy" id="1768241"/>
    <lineage>
        <taxon>Bacteria</taxon>
        <taxon>Pseudomonadati</taxon>
        <taxon>Pseudomonadota</taxon>
        <taxon>Alphaproteobacteria</taxon>
        <taxon>Rhodobacterales</taxon>
        <taxon>Paracoccaceae</taxon>
        <taxon>Tritonibacter</taxon>
    </lineage>
</organism>
<comment type="similarity">
    <text evidence="1">Belongs to the LysR transcriptional regulatory family.</text>
</comment>
<keyword evidence="2" id="KW-0805">Transcription regulation</keyword>
<dbReference type="SUPFAM" id="SSF46785">
    <property type="entry name" value="Winged helix' DNA-binding domain"/>
    <property type="match status" value="1"/>
</dbReference>
<evidence type="ECO:0000256" key="4">
    <source>
        <dbReference type="ARBA" id="ARBA00023163"/>
    </source>
</evidence>
<dbReference type="InterPro" id="IPR050389">
    <property type="entry name" value="LysR-type_TF"/>
</dbReference>